<proteinExistence type="predicted"/>
<evidence type="ECO:0000256" key="2">
    <source>
        <dbReference type="ARBA" id="ARBA00022771"/>
    </source>
</evidence>
<keyword evidence="7" id="KW-1185">Reference proteome</keyword>
<dbReference type="EMBL" id="JAJVDC020000107">
    <property type="protein sequence ID" value="KAL1624382.1"/>
    <property type="molecule type" value="Genomic_DNA"/>
</dbReference>
<dbReference type="SUPFAM" id="SSF57850">
    <property type="entry name" value="RING/U-box"/>
    <property type="match status" value="1"/>
</dbReference>
<dbReference type="InterPro" id="IPR000433">
    <property type="entry name" value="Znf_ZZ"/>
</dbReference>
<dbReference type="PROSITE" id="PS50135">
    <property type="entry name" value="ZF_ZZ_2"/>
    <property type="match status" value="1"/>
</dbReference>
<dbReference type="InterPro" id="IPR052895">
    <property type="entry name" value="HetReg/Transcr_Mod"/>
</dbReference>
<dbReference type="PANTHER" id="PTHR24148:SF64">
    <property type="entry name" value="HETEROKARYON INCOMPATIBILITY DOMAIN-CONTAINING PROTEIN"/>
    <property type="match status" value="1"/>
</dbReference>
<dbReference type="Proteomes" id="UP001521116">
    <property type="component" value="Unassembled WGS sequence"/>
</dbReference>
<organism evidence="6 7">
    <name type="scientific">Neofusicoccum ribis</name>
    <dbReference type="NCBI Taxonomy" id="45134"/>
    <lineage>
        <taxon>Eukaryota</taxon>
        <taxon>Fungi</taxon>
        <taxon>Dikarya</taxon>
        <taxon>Ascomycota</taxon>
        <taxon>Pezizomycotina</taxon>
        <taxon>Dothideomycetes</taxon>
        <taxon>Dothideomycetes incertae sedis</taxon>
        <taxon>Botryosphaeriales</taxon>
        <taxon>Botryosphaeriaceae</taxon>
        <taxon>Neofusicoccum</taxon>
    </lineage>
</organism>
<evidence type="ECO:0000256" key="1">
    <source>
        <dbReference type="ARBA" id="ARBA00022723"/>
    </source>
</evidence>
<dbReference type="Pfam" id="PF06985">
    <property type="entry name" value="HET"/>
    <property type="match status" value="1"/>
</dbReference>
<gene>
    <name evidence="6" type="ORF">SLS56_007851</name>
</gene>
<dbReference type="Gene3D" id="3.30.60.90">
    <property type="match status" value="1"/>
</dbReference>
<evidence type="ECO:0000256" key="4">
    <source>
        <dbReference type="PROSITE-ProRule" id="PRU00228"/>
    </source>
</evidence>
<evidence type="ECO:0000256" key="3">
    <source>
        <dbReference type="ARBA" id="ARBA00022833"/>
    </source>
</evidence>
<protein>
    <recommendedName>
        <fullName evidence="5">ZZ-type domain-containing protein</fullName>
    </recommendedName>
</protein>
<dbReference type="InterPro" id="IPR043145">
    <property type="entry name" value="Znf_ZZ_sf"/>
</dbReference>
<accession>A0ABR3SMP9</accession>
<evidence type="ECO:0000259" key="5">
    <source>
        <dbReference type="PROSITE" id="PS50135"/>
    </source>
</evidence>
<dbReference type="PROSITE" id="PS01357">
    <property type="entry name" value="ZF_ZZ_1"/>
    <property type="match status" value="1"/>
</dbReference>
<sequence length="789" mass="89783">MPLYECDRCGIRPIFVVCWQCNTCEDYHLCNECKDQGAHTFSDHSFTALKPEPKHSIDVPEDIIVDDPQSTTQRRLKNNYTCYQKLDTEKKEIRLVQIVPGLPGDILSCMIGKVVAPWDDTHYSSVSYCWGDFRSTRTIRVAHVTWGPNGVGDYSLIRPEDFKPFQVTRNLYDVLCRIRCNPETCEEGSSHGQWFWIDAISINQGDLEERSQQVTLIGDIYSRASRVEVFLNAQNVRDFVGHFVTSLSNTVQSQIGLDTDFSNFVPEIHELMGRIHMVDKETGEVVREPEIVKELAKIFRSRWFRRVWVLQEVYMAKKGAVHIRFSHDMGASWEDIVLAFNWYRMSSILNVRENFFDIPTLWAELSAIRHGRLISEEALESSHGTGYTDILQLFRRTVSQFQATDPKDKLYAIIGLSDMGSNHCEAQSLLTPNYEHSTSMVYTGFTKACIRQYKNLDVLNLHHEITTSQQLICPCSTCLSVSSCIVDGDTSNHPSWALWPHAKVKWTRGNLVLHADFNTASGLKVDSTLISQDSDPFTLSLRGFCLEPIDIVLPEPVIGVHDNDPEEKGWNITGEYIERNAKFRRATANFWAAVRETYQQRCDHHHSCPAGCAFNRDLSDEELFEMFLTVLLCRAPENESDGSGEKLWRRPGIADSLSAHWKHGTTDPAMELLPQTVRGDLQQCYPTEDAEKLAGEFAGMAQEASGRVLFFTRKARLGLCPLETKSGDRLVALFGGKTPYILRKVDDDERDGKDTWKFVGECYVHGLMDGNHIQERVDEGATSQVFDLR</sequence>
<evidence type="ECO:0000313" key="7">
    <source>
        <dbReference type="Proteomes" id="UP001521116"/>
    </source>
</evidence>
<keyword evidence="1" id="KW-0479">Metal-binding</keyword>
<reference evidence="6 7" key="1">
    <citation type="submission" date="2024-02" db="EMBL/GenBank/DDBJ databases">
        <title>De novo assembly and annotation of 12 fungi associated with fruit tree decline syndrome in Ontario, Canada.</title>
        <authorList>
            <person name="Sulman M."/>
            <person name="Ellouze W."/>
            <person name="Ilyukhin E."/>
        </authorList>
    </citation>
    <scope>NUCLEOTIDE SEQUENCE [LARGE SCALE GENOMIC DNA]</scope>
    <source>
        <strain evidence="6 7">M1-105</strain>
    </source>
</reference>
<dbReference type="PANTHER" id="PTHR24148">
    <property type="entry name" value="ANKYRIN REPEAT DOMAIN-CONTAINING PROTEIN 39 HOMOLOG-RELATED"/>
    <property type="match status" value="1"/>
</dbReference>
<dbReference type="Pfam" id="PF00569">
    <property type="entry name" value="ZZ"/>
    <property type="match status" value="1"/>
</dbReference>
<dbReference type="InterPro" id="IPR010730">
    <property type="entry name" value="HET"/>
</dbReference>
<evidence type="ECO:0000313" key="6">
    <source>
        <dbReference type="EMBL" id="KAL1624382.1"/>
    </source>
</evidence>
<keyword evidence="3" id="KW-0862">Zinc</keyword>
<feature type="domain" description="ZZ-type" evidence="5">
    <location>
        <begin position="1"/>
        <end position="62"/>
    </location>
</feature>
<dbReference type="Pfam" id="PF26639">
    <property type="entry name" value="Het-6_barrel"/>
    <property type="match status" value="1"/>
</dbReference>
<comment type="caution">
    <text evidence="6">The sequence shown here is derived from an EMBL/GenBank/DDBJ whole genome shotgun (WGS) entry which is preliminary data.</text>
</comment>
<keyword evidence="2 4" id="KW-0863">Zinc-finger</keyword>
<name>A0ABR3SMP9_9PEZI</name>